<evidence type="ECO:0000256" key="1">
    <source>
        <dbReference type="SAM" id="MobiDB-lite"/>
    </source>
</evidence>
<dbReference type="PANTHER" id="PTHR44590:SF3">
    <property type="entry name" value="CARBOXYLESTERASE TYPE B DOMAIN-CONTAINING PROTEIN"/>
    <property type="match status" value="1"/>
</dbReference>
<accession>A0AAD4R5G7</accession>
<evidence type="ECO:0000313" key="4">
    <source>
        <dbReference type="Proteomes" id="UP001201812"/>
    </source>
</evidence>
<dbReference type="Pfam" id="PF00135">
    <property type="entry name" value="COesterase"/>
    <property type="match status" value="1"/>
</dbReference>
<dbReference type="PANTHER" id="PTHR44590">
    <property type="entry name" value="CARBOXYLIC ESTER HYDROLASE-RELATED"/>
    <property type="match status" value="1"/>
</dbReference>
<reference evidence="3" key="1">
    <citation type="submission" date="2022-01" db="EMBL/GenBank/DDBJ databases">
        <title>Genome Sequence Resource for Two Populations of Ditylenchus destructor, the Migratory Endoparasitic Phytonematode.</title>
        <authorList>
            <person name="Zhang H."/>
            <person name="Lin R."/>
            <person name="Xie B."/>
        </authorList>
    </citation>
    <scope>NUCLEOTIDE SEQUENCE</scope>
    <source>
        <strain evidence="3">BazhouSP</strain>
    </source>
</reference>
<name>A0AAD4R5G7_9BILA</name>
<evidence type="ECO:0000259" key="2">
    <source>
        <dbReference type="Pfam" id="PF00135"/>
    </source>
</evidence>
<feature type="region of interest" description="Disordered" evidence="1">
    <location>
        <begin position="1"/>
        <end position="20"/>
    </location>
</feature>
<comment type="caution">
    <text evidence="3">The sequence shown here is derived from an EMBL/GenBank/DDBJ whole genome shotgun (WGS) entry which is preliminary data.</text>
</comment>
<dbReference type="SUPFAM" id="SSF53474">
    <property type="entry name" value="alpha/beta-Hydrolases"/>
    <property type="match status" value="1"/>
</dbReference>
<dbReference type="EMBL" id="JAKKPZ010000009">
    <property type="protein sequence ID" value="KAI1717328.1"/>
    <property type="molecule type" value="Genomic_DNA"/>
</dbReference>
<dbReference type="PROSITE" id="PS00941">
    <property type="entry name" value="CARBOXYLESTERASE_B_2"/>
    <property type="match status" value="1"/>
</dbReference>
<sequence>MSESSTSSPGTMPSTPTATTRLRVAIQSKSEEESSAISEEVDLFLGVPYAQPPLGPLRAEKPVPPEKWEGVRAATSFGSASIPLSLLSGLNGVKHNHFSEDCLTLNIFRPTKPCPDPEGYSILVYIHGGGFCGGSAREYGHRHLCENFVLRSPGLIVVTIQYRLGVFGFITDGTDDLSGNFALWDQALALRFLHENAKAFGGNANRITAWGLSAGAASINTLAISPHCVDTIFSTIEMSGTVLTGWGAHDRAVKVGRELLEELCNQSDENSNQEKSLCNGHSHKSSKQIILTRTVDQIQQAVHRLGTQLCETNLLKYQPRVDGHFLPRDIPRLVSETRPRPCIMGVTANEAIYFTILGKDRIFNGLYIERNNFDAFDHTAFLTMIEKAVVPSNKFRSEVEAQNARNEICNFYTNQRHTENSPRTWKFYLDVYTQLLSDVLFNVPIVDMARRRARAGSSVYMYYNEYFNPAQFRDWVPIHGATHANEYPYMHGLFPVGKFHFSDTDEKHRSLLLEIISSFAMKGEPSIRPWPTVSPDDNDEVHFLRIDAESEVTVGSVPVLETSIRFWRKFNEKFSFNPIRDIPNDNTDIM</sequence>
<dbReference type="AlphaFoldDB" id="A0AAD4R5G7"/>
<feature type="domain" description="Carboxylesterase type B" evidence="2">
    <location>
        <begin position="37"/>
        <end position="551"/>
    </location>
</feature>
<dbReference type="InterPro" id="IPR002018">
    <property type="entry name" value="CarbesteraseB"/>
</dbReference>
<protein>
    <submittedName>
        <fullName evidence="3">Carboxylesterase family domain-containing protein</fullName>
    </submittedName>
</protein>
<evidence type="ECO:0000313" key="3">
    <source>
        <dbReference type="EMBL" id="KAI1717328.1"/>
    </source>
</evidence>
<dbReference type="InterPro" id="IPR019819">
    <property type="entry name" value="Carboxylesterase_B_CS"/>
</dbReference>
<gene>
    <name evidence="3" type="ORF">DdX_07070</name>
</gene>
<proteinExistence type="predicted"/>
<keyword evidence="4" id="KW-1185">Reference proteome</keyword>
<organism evidence="3 4">
    <name type="scientific">Ditylenchus destructor</name>
    <dbReference type="NCBI Taxonomy" id="166010"/>
    <lineage>
        <taxon>Eukaryota</taxon>
        <taxon>Metazoa</taxon>
        <taxon>Ecdysozoa</taxon>
        <taxon>Nematoda</taxon>
        <taxon>Chromadorea</taxon>
        <taxon>Rhabditida</taxon>
        <taxon>Tylenchina</taxon>
        <taxon>Tylenchomorpha</taxon>
        <taxon>Sphaerularioidea</taxon>
        <taxon>Anguinidae</taxon>
        <taxon>Anguininae</taxon>
        <taxon>Ditylenchus</taxon>
    </lineage>
</organism>
<dbReference type="InterPro" id="IPR029058">
    <property type="entry name" value="AB_hydrolase_fold"/>
</dbReference>
<dbReference type="Gene3D" id="3.40.50.1820">
    <property type="entry name" value="alpha/beta hydrolase"/>
    <property type="match status" value="1"/>
</dbReference>
<dbReference type="Proteomes" id="UP001201812">
    <property type="component" value="Unassembled WGS sequence"/>
</dbReference>